<comment type="catalytic activity">
    <reaction evidence="1 7">
        <text>alpha,alpha-trehalose + H2O = alpha-D-glucose + beta-D-glucose</text>
        <dbReference type="Rhea" id="RHEA:32675"/>
        <dbReference type="ChEBI" id="CHEBI:15377"/>
        <dbReference type="ChEBI" id="CHEBI:15903"/>
        <dbReference type="ChEBI" id="CHEBI:16551"/>
        <dbReference type="ChEBI" id="CHEBI:17925"/>
        <dbReference type="EC" id="3.2.1.28"/>
    </reaction>
</comment>
<dbReference type="PANTHER" id="PTHR23403:SF1">
    <property type="entry name" value="TREHALASE"/>
    <property type="match status" value="1"/>
</dbReference>
<dbReference type="PANTHER" id="PTHR23403">
    <property type="entry name" value="TREHALASE"/>
    <property type="match status" value="1"/>
</dbReference>
<proteinExistence type="inferred from homology"/>
<reference evidence="9 10" key="1">
    <citation type="submission" date="2018-08" db="EMBL/GenBank/DDBJ databases">
        <authorList>
            <person name="Laetsch R D."/>
            <person name="Stevens L."/>
            <person name="Kumar S."/>
            <person name="Blaxter L. M."/>
        </authorList>
    </citation>
    <scope>NUCLEOTIDE SEQUENCE [LARGE SCALE GENOMIC DNA]</scope>
</reference>
<dbReference type="GO" id="GO:0005993">
    <property type="term" value="P:trehalose catabolic process"/>
    <property type="evidence" value="ECO:0007669"/>
    <property type="project" value="TreeGrafter"/>
</dbReference>
<dbReference type="InterPro" id="IPR008928">
    <property type="entry name" value="6-hairpin_glycosidase_sf"/>
</dbReference>
<keyword evidence="8" id="KW-0732">Signal</keyword>
<evidence type="ECO:0000256" key="2">
    <source>
        <dbReference type="ARBA" id="ARBA00005615"/>
    </source>
</evidence>
<keyword evidence="10" id="KW-1185">Reference proteome</keyword>
<dbReference type="GO" id="GO:0004555">
    <property type="term" value="F:alpha,alpha-trehalase activity"/>
    <property type="evidence" value="ECO:0007669"/>
    <property type="project" value="UniProtKB-EC"/>
</dbReference>
<dbReference type="InterPro" id="IPR012341">
    <property type="entry name" value="6hp_glycosidase-like_sf"/>
</dbReference>
<evidence type="ECO:0000256" key="3">
    <source>
        <dbReference type="ARBA" id="ARBA00012757"/>
    </source>
</evidence>
<evidence type="ECO:0000256" key="7">
    <source>
        <dbReference type="RuleBase" id="RU361180"/>
    </source>
</evidence>
<dbReference type="SUPFAM" id="SSF48208">
    <property type="entry name" value="Six-hairpin glycosidases"/>
    <property type="match status" value="1"/>
</dbReference>
<evidence type="ECO:0000256" key="1">
    <source>
        <dbReference type="ARBA" id="ARBA00001576"/>
    </source>
</evidence>
<dbReference type="InterPro" id="IPR018232">
    <property type="entry name" value="Glyco_hydro_37_CS"/>
</dbReference>
<organism evidence="9 10">
    <name type="scientific">Acanthocheilonema viteae</name>
    <name type="common">Filarial nematode worm</name>
    <name type="synonym">Dipetalonema viteae</name>
    <dbReference type="NCBI Taxonomy" id="6277"/>
    <lineage>
        <taxon>Eukaryota</taxon>
        <taxon>Metazoa</taxon>
        <taxon>Ecdysozoa</taxon>
        <taxon>Nematoda</taxon>
        <taxon>Chromadorea</taxon>
        <taxon>Rhabditida</taxon>
        <taxon>Spirurina</taxon>
        <taxon>Spiruromorpha</taxon>
        <taxon>Filarioidea</taxon>
        <taxon>Onchocercidae</taxon>
        <taxon>Acanthocheilonema</taxon>
    </lineage>
</organism>
<sequence length="585" mass="68909">MHLPLFIISCISFIQLFITDSECSEKSFRDKYYVMKRVKRQTSNIRRNDTVTTTNILRDQFKVALTTGDDKRTRSESKQKIFSQDDVLSSRFQAPEFACNRNHSKAAEIYCYGDILHVVMMLGLYRDSKTFVDKPLKKNPDEVIVDFQRRFSNTITEEDREEVEQFVEDNFGVEGEELDGCELSDWKEKPERLLTIKNSALRQFALQINYLWKNLCRTVKKKVKEQPQRYSLIYVPNEFIVPGGRFREYYYWDAYWIIKGLLASDKLIILLELFFWKTKRSITIEKNGQNYTVFRYRADSNVPRPESYREDYVTARDVLPSKKRTLWRNIASTAESGWDFSSRWFADQKTMETCETSNIAPVDLNAFMCWNMAILAHIHGHLGNITRRNELNEERNVFIDVFTNVFYDKTEKAWFDVNIQTGKRNYEAYPSIAIPLFAECYRPLDTRMMTDVLDTLQRSGILNFPFGVPVSLIKETNQQWDFPNGWANLNHMIIEGLRKSNYYRMQQKAFDIAQKWINLNYQAYLKDGKMWEKYDVTKQYEKKTQGGEYEIQDGFGWTNGVALDLLVTYGKLLSFQDEVNSTGCI</sequence>
<dbReference type="PRINTS" id="PR00744">
    <property type="entry name" value="GLHYDRLASE37"/>
</dbReference>
<accession>A0A498SQ01</accession>
<evidence type="ECO:0000313" key="9">
    <source>
        <dbReference type="EMBL" id="VBB31319.1"/>
    </source>
</evidence>
<dbReference type="InterPro" id="IPR001661">
    <property type="entry name" value="Glyco_hydro_37"/>
</dbReference>
<dbReference type="EMBL" id="UPTC01001187">
    <property type="protein sequence ID" value="VBB31319.1"/>
    <property type="molecule type" value="Genomic_DNA"/>
</dbReference>
<name>A0A498SQ01_ACAVI</name>
<dbReference type="OrthoDB" id="3542292at2759"/>
<dbReference type="AlphaFoldDB" id="A0A498SQ01"/>
<feature type="chain" id="PRO_5019853754" description="Trehalase" evidence="8">
    <location>
        <begin position="22"/>
        <end position="585"/>
    </location>
</feature>
<protein>
    <recommendedName>
        <fullName evidence="4 7">Trehalase</fullName>
        <ecNumber evidence="3 7">3.2.1.28</ecNumber>
    </recommendedName>
    <alternativeName>
        <fullName evidence="7">Alpha-trehalose glucohydrolase</fullName>
    </alternativeName>
</protein>
<comment type="similarity">
    <text evidence="2 7">Belongs to the glycosyl hydrolase 37 family.</text>
</comment>
<dbReference type="PROSITE" id="PS00927">
    <property type="entry name" value="TREHALASE_1"/>
    <property type="match status" value="1"/>
</dbReference>
<evidence type="ECO:0000256" key="8">
    <source>
        <dbReference type="SAM" id="SignalP"/>
    </source>
</evidence>
<dbReference type="Gene3D" id="1.50.10.10">
    <property type="match status" value="2"/>
</dbReference>
<dbReference type="Proteomes" id="UP000276991">
    <property type="component" value="Unassembled WGS sequence"/>
</dbReference>
<evidence type="ECO:0000256" key="6">
    <source>
        <dbReference type="ARBA" id="ARBA00023295"/>
    </source>
</evidence>
<feature type="signal peptide" evidence="8">
    <location>
        <begin position="1"/>
        <end position="21"/>
    </location>
</feature>
<keyword evidence="5 7" id="KW-0378">Hydrolase</keyword>
<dbReference type="STRING" id="6277.A0A498SQ01"/>
<dbReference type="EC" id="3.2.1.28" evidence="3 7"/>
<evidence type="ECO:0000313" key="10">
    <source>
        <dbReference type="Proteomes" id="UP000276991"/>
    </source>
</evidence>
<gene>
    <name evidence="9" type="ORF">NAV_LOCUS6110</name>
</gene>
<evidence type="ECO:0000256" key="5">
    <source>
        <dbReference type="ARBA" id="ARBA00022801"/>
    </source>
</evidence>
<dbReference type="Pfam" id="PF01204">
    <property type="entry name" value="Trehalase"/>
    <property type="match status" value="2"/>
</dbReference>
<evidence type="ECO:0000256" key="4">
    <source>
        <dbReference type="ARBA" id="ARBA00019905"/>
    </source>
</evidence>
<keyword evidence="6 7" id="KW-0326">Glycosidase</keyword>